<keyword evidence="1" id="KW-1133">Transmembrane helix</keyword>
<protein>
    <recommendedName>
        <fullName evidence="4">ECF transporter S component</fullName>
    </recommendedName>
</protein>
<accession>A0ABD4A5P0</accession>
<keyword evidence="1" id="KW-0812">Transmembrane</keyword>
<feature type="transmembrane region" description="Helical" evidence="1">
    <location>
        <begin position="57"/>
        <end position="78"/>
    </location>
</feature>
<name>A0ABD4A5P0_9BACI</name>
<organism evidence="2 3">
    <name type="scientific">Caldibacillus thermoamylovorans</name>
    <dbReference type="NCBI Taxonomy" id="35841"/>
    <lineage>
        <taxon>Bacteria</taxon>
        <taxon>Bacillati</taxon>
        <taxon>Bacillota</taxon>
        <taxon>Bacilli</taxon>
        <taxon>Bacillales</taxon>
        <taxon>Bacillaceae</taxon>
        <taxon>Caldibacillus</taxon>
    </lineage>
</organism>
<gene>
    <name evidence="2" type="ORF">B4167_1142</name>
</gene>
<proteinExistence type="predicted"/>
<dbReference type="AlphaFoldDB" id="A0ABD4A5P0"/>
<evidence type="ECO:0000256" key="1">
    <source>
        <dbReference type="SAM" id="Phobius"/>
    </source>
</evidence>
<sequence length="250" mass="27402">MEKISCYQAYGGDAFELEVWYFYNFLKNFKRSILSKTGQRALEKGRSVLKMKTKSMWSFRLSTAALVLIPIAIGINYIGKTIAAGLKLPLWLDSLGTILSSMLAGPIVGGLSGIINNIIYGITLDPVSTVYAITSGVIGIVVGALAYKGWVNNFAKALLLGLVVGAIAATVSTPLNMIFWEGQTGNVWGDALYAYILSQNGPIWLASFLDSIVVDLPDKLISVLLCFFIFKGLPKNVKRLYQNNQRFEEL</sequence>
<evidence type="ECO:0008006" key="4">
    <source>
        <dbReference type="Google" id="ProtNLM"/>
    </source>
</evidence>
<dbReference type="EMBL" id="JXLU01000095">
    <property type="protein sequence ID" value="KIO72452.1"/>
    <property type="molecule type" value="Genomic_DNA"/>
</dbReference>
<evidence type="ECO:0000313" key="3">
    <source>
        <dbReference type="Proteomes" id="UP000032076"/>
    </source>
</evidence>
<evidence type="ECO:0000313" key="2">
    <source>
        <dbReference type="EMBL" id="KIO72452.1"/>
    </source>
</evidence>
<comment type="caution">
    <text evidence="2">The sequence shown here is derived from an EMBL/GenBank/DDBJ whole genome shotgun (WGS) entry which is preliminary data.</text>
</comment>
<feature type="transmembrane region" description="Helical" evidence="1">
    <location>
        <begin position="157"/>
        <end position="180"/>
    </location>
</feature>
<feature type="transmembrane region" description="Helical" evidence="1">
    <location>
        <begin position="98"/>
        <end position="118"/>
    </location>
</feature>
<reference evidence="2 3" key="1">
    <citation type="submission" date="2015-01" db="EMBL/GenBank/DDBJ databases">
        <title>Draft Genome Sequences of Four Bacillus thermoamylovorans Strains, Isolated From Food Products.</title>
        <authorList>
            <person name="Krawcyk A.O."/>
            <person name="Berendsen E.M."/>
            <person name="Eijlander R.T."/>
            <person name="de Jong A."/>
            <person name="Wells-Bennik M."/>
            <person name="Kuipers O.P."/>
        </authorList>
    </citation>
    <scope>NUCLEOTIDE SEQUENCE [LARGE SCALE GENOMIC DNA]</scope>
    <source>
        <strain evidence="2 3">B4167</strain>
    </source>
</reference>
<dbReference type="Gene3D" id="1.10.1760.20">
    <property type="match status" value="1"/>
</dbReference>
<dbReference type="Proteomes" id="UP000032076">
    <property type="component" value="Unassembled WGS sequence"/>
</dbReference>
<keyword evidence="1" id="KW-0472">Membrane</keyword>
<feature type="transmembrane region" description="Helical" evidence="1">
    <location>
        <begin position="130"/>
        <end position="151"/>
    </location>
</feature>